<name>K4RDU9_STRDJ</name>
<organism evidence="6 7">
    <name type="scientific">Streptomyces davaonensis (strain DSM 101723 / JCM 4913 / KCC S-0913 / 768)</name>
    <dbReference type="NCBI Taxonomy" id="1214101"/>
    <lineage>
        <taxon>Bacteria</taxon>
        <taxon>Bacillati</taxon>
        <taxon>Actinomycetota</taxon>
        <taxon>Actinomycetes</taxon>
        <taxon>Kitasatosporales</taxon>
        <taxon>Streptomycetaceae</taxon>
        <taxon>Streptomyces</taxon>
    </lineage>
</organism>
<dbReference type="NCBIfam" id="NF041718">
    <property type="entry name" value="rSAM_phane_AMC"/>
    <property type="match status" value="1"/>
</dbReference>
<evidence type="ECO:0000259" key="5">
    <source>
        <dbReference type="PROSITE" id="PS51918"/>
    </source>
</evidence>
<gene>
    <name evidence="6" type="ORF">BN159_7303</name>
</gene>
<reference evidence="6 7" key="1">
    <citation type="journal article" date="2012" name="J. Bacteriol.">
        <title>Genome sequence of the bacterium Streptomyces davawensis JCM 4913 and heterologous production of the unique antibiotic roseoflavin.</title>
        <authorList>
            <person name="Jankowitsch F."/>
            <person name="Schwarz J."/>
            <person name="Ruckert C."/>
            <person name="Gust B."/>
            <person name="Szczepanowski R."/>
            <person name="Blom J."/>
            <person name="Pelzer S."/>
            <person name="Kalinowski J."/>
            <person name="Mack M."/>
        </authorList>
    </citation>
    <scope>NUCLEOTIDE SEQUENCE [LARGE SCALE GENOMIC DNA]</scope>
    <source>
        <strain evidence="7">DSM 101723 / JCM 4913 / KCC S-0913 / 768</strain>
    </source>
</reference>
<evidence type="ECO:0000256" key="2">
    <source>
        <dbReference type="ARBA" id="ARBA00022723"/>
    </source>
</evidence>
<protein>
    <submittedName>
        <fullName evidence="6">Radical sam domain protein</fullName>
    </submittedName>
</protein>
<dbReference type="PROSITE" id="PS51918">
    <property type="entry name" value="RADICAL_SAM"/>
    <property type="match status" value="1"/>
</dbReference>
<dbReference type="SFLD" id="SFLDS00029">
    <property type="entry name" value="Radical_SAM"/>
    <property type="match status" value="1"/>
</dbReference>
<dbReference type="InterPro" id="IPR007197">
    <property type="entry name" value="rSAM"/>
</dbReference>
<dbReference type="GO" id="GO:0016491">
    <property type="term" value="F:oxidoreductase activity"/>
    <property type="evidence" value="ECO:0007669"/>
    <property type="project" value="InterPro"/>
</dbReference>
<evidence type="ECO:0000256" key="1">
    <source>
        <dbReference type="ARBA" id="ARBA00022691"/>
    </source>
</evidence>
<dbReference type="PATRIC" id="fig|1214101.3.peg.7400"/>
<keyword evidence="4" id="KW-0411">Iron-sulfur</keyword>
<dbReference type="SFLD" id="SFLDG01067">
    <property type="entry name" value="SPASM/twitch_domain_containing"/>
    <property type="match status" value="1"/>
</dbReference>
<dbReference type="STRING" id="1214101.BN159_7303"/>
<dbReference type="KEGG" id="sdv:BN159_7303"/>
<dbReference type="Proteomes" id="UP000008043">
    <property type="component" value="Chromosome"/>
</dbReference>
<dbReference type="Gene3D" id="3.20.20.70">
    <property type="entry name" value="Aldolase class I"/>
    <property type="match status" value="1"/>
</dbReference>
<dbReference type="HOGENOM" id="CLU_009273_10_0_11"/>
<dbReference type="SFLD" id="SFLDG01386">
    <property type="entry name" value="main_SPASM_domain-containing"/>
    <property type="match status" value="1"/>
</dbReference>
<dbReference type="CDD" id="cd01335">
    <property type="entry name" value="Radical_SAM"/>
    <property type="match status" value="1"/>
</dbReference>
<dbReference type="GO" id="GO:0051536">
    <property type="term" value="F:iron-sulfur cluster binding"/>
    <property type="evidence" value="ECO:0007669"/>
    <property type="project" value="UniProtKB-KW"/>
</dbReference>
<feature type="domain" description="Radical SAM core" evidence="5">
    <location>
        <begin position="15"/>
        <end position="237"/>
    </location>
</feature>
<dbReference type="OrthoDB" id="9782387at2"/>
<dbReference type="PANTHER" id="PTHR43273">
    <property type="entry name" value="ANAEROBIC SULFATASE-MATURATING ENZYME HOMOLOG ASLB-RELATED"/>
    <property type="match status" value="1"/>
</dbReference>
<dbReference type="Pfam" id="PF04055">
    <property type="entry name" value="Radical_SAM"/>
    <property type="match status" value="1"/>
</dbReference>
<dbReference type="SUPFAM" id="SSF102114">
    <property type="entry name" value="Radical SAM enzymes"/>
    <property type="match status" value="1"/>
</dbReference>
<dbReference type="GO" id="GO:0046872">
    <property type="term" value="F:metal ion binding"/>
    <property type="evidence" value="ECO:0007669"/>
    <property type="project" value="UniProtKB-KW"/>
</dbReference>
<keyword evidence="7" id="KW-1185">Reference proteome</keyword>
<evidence type="ECO:0000256" key="3">
    <source>
        <dbReference type="ARBA" id="ARBA00023004"/>
    </source>
</evidence>
<dbReference type="PANTHER" id="PTHR43273:SF8">
    <property type="entry name" value="RADICAL SAM DOMAIN PROTEIN"/>
    <property type="match status" value="1"/>
</dbReference>
<dbReference type="EMBL" id="HE971709">
    <property type="protein sequence ID" value="CCK31682.1"/>
    <property type="molecule type" value="Genomic_DNA"/>
</dbReference>
<dbReference type="AlphaFoldDB" id="K4RDU9"/>
<evidence type="ECO:0000313" key="7">
    <source>
        <dbReference type="Proteomes" id="UP000008043"/>
    </source>
</evidence>
<sequence>MTRPSAPARATPAARLARTSTRVLLQPTPLCNLDCRYCYLPSRGLARFMSDDVADAVAATVASWSEHHPVTVLWHGGEPLTTGVSRLRGLLDRFPPGREHPVRHAVQTNASLIDEVWCRLFEERRIEVSVSVDGPGPGGDRVDRSGREATERVLRGVELLKRHGIAFGAIAVVSDPSARKAAELHEWFAALGCRVLGVNLVERKGVHAKTLHDDAHDEHDAENIAEFWAALAARGRADRDMTLRDLEHAWRYVRAELAGAAGRWAGLPVDPLPMVTWDGQVVPLSPDLAGFSSPRHGRFSVGDVRELGLAGCLARAEQTPWVAEALAGVDACRAACELFAYCRGGQAANKYFETGRLDATETQFCRNGRKLLMEGLMRDAERVAGRAHG</sequence>
<dbReference type="InterPro" id="IPR023867">
    <property type="entry name" value="Sulphatase_maturase_rSAM"/>
</dbReference>
<keyword evidence="1" id="KW-0949">S-adenosyl-L-methionine</keyword>
<dbReference type="InterPro" id="IPR058240">
    <property type="entry name" value="rSAM_sf"/>
</dbReference>
<accession>K4RDU9</accession>
<dbReference type="RefSeq" id="WP_015662008.1">
    <property type="nucleotide sequence ID" value="NC_020504.1"/>
</dbReference>
<dbReference type="SFLD" id="SFLDG01072">
    <property type="entry name" value="dehydrogenase_like"/>
    <property type="match status" value="1"/>
</dbReference>
<keyword evidence="2" id="KW-0479">Metal-binding</keyword>
<evidence type="ECO:0000256" key="4">
    <source>
        <dbReference type="ARBA" id="ARBA00023014"/>
    </source>
</evidence>
<evidence type="ECO:0000313" key="6">
    <source>
        <dbReference type="EMBL" id="CCK31682.1"/>
    </source>
</evidence>
<dbReference type="InterPro" id="IPR013785">
    <property type="entry name" value="Aldolase_TIM"/>
</dbReference>
<dbReference type="eggNOG" id="COG0641">
    <property type="taxonomic scope" value="Bacteria"/>
</dbReference>
<keyword evidence="3" id="KW-0408">Iron</keyword>
<proteinExistence type="predicted"/>